<evidence type="ECO:0000313" key="1">
    <source>
        <dbReference type="EMBL" id="PAP95438.1"/>
    </source>
</evidence>
<reference evidence="1 2" key="1">
    <citation type="submission" date="2017-08" db="EMBL/GenBank/DDBJ databases">
        <title>Mesorhizobium wenxinae sp. nov., a novel rhizobial species isolated from root nodules of chickpea (Cicer arietinum L.).</title>
        <authorList>
            <person name="Zhang J."/>
        </authorList>
    </citation>
    <scope>NUCLEOTIDE SEQUENCE [LARGE SCALE GENOMIC DNA]</scope>
    <source>
        <strain evidence="2">WYCCWR 10019</strain>
    </source>
</reference>
<dbReference type="RefSeq" id="WP_095519260.1">
    <property type="nucleotide sequence ID" value="NZ_NPKH01000020.1"/>
</dbReference>
<name>A0A271KI17_9HYPH</name>
<sequence>MDDGVQASEVTLMGHQHLLNIPKSKDWRQVVALISGGASMAKIAGATSRAVERSMIEAADDPTVRQTFYLLTQLPLAARAEDFGRELRQLGLRVGASPTLIEIGNAMMESIDQFTSRLGRRTDYGEIAQLSAVESIQAVAGRELPDLFGTGADRVQDVLAGLGTVKQFAILARDFFSRLTRRHLNFYLHRELSNHVGIGRRFSSMAEHQEFEAAFSLHCSESSRIIKEFAGEWFSKHVFEGGIDRDKAGRFVHVAAKKIREELRRREPQDA</sequence>
<keyword evidence="2" id="KW-1185">Reference proteome</keyword>
<accession>A0A271KI17</accession>
<dbReference type="Proteomes" id="UP000215931">
    <property type="component" value="Unassembled WGS sequence"/>
</dbReference>
<dbReference type="OrthoDB" id="270332at2"/>
<organism evidence="1 2">
    <name type="scientific">Mesorhizobium wenxiniae</name>
    <dbReference type="NCBI Taxonomy" id="2014805"/>
    <lineage>
        <taxon>Bacteria</taxon>
        <taxon>Pseudomonadati</taxon>
        <taxon>Pseudomonadota</taxon>
        <taxon>Alphaproteobacteria</taxon>
        <taxon>Hyphomicrobiales</taxon>
        <taxon>Phyllobacteriaceae</taxon>
        <taxon>Mesorhizobium</taxon>
    </lineage>
</organism>
<gene>
    <name evidence="1" type="ORF">CIT31_15680</name>
</gene>
<proteinExistence type="predicted"/>
<comment type="caution">
    <text evidence="1">The sequence shown here is derived from an EMBL/GenBank/DDBJ whole genome shotgun (WGS) entry which is preliminary data.</text>
</comment>
<evidence type="ECO:0000313" key="2">
    <source>
        <dbReference type="Proteomes" id="UP000215931"/>
    </source>
</evidence>
<dbReference type="EMBL" id="NPKH01000020">
    <property type="protein sequence ID" value="PAP95438.1"/>
    <property type="molecule type" value="Genomic_DNA"/>
</dbReference>
<dbReference type="AlphaFoldDB" id="A0A271KI17"/>
<protein>
    <submittedName>
        <fullName evidence="1">Uncharacterized protein</fullName>
    </submittedName>
</protein>